<dbReference type="GO" id="GO:0004493">
    <property type="term" value="F:methylmalonyl-CoA epimerase activity"/>
    <property type="evidence" value="ECO:0007669"/>
    <property type="project" value="TreeGrafter"/>
</dbReference>
<dbReference type="InterPro" id="IPR004360">
    <property type="entry name" value="Glyas_Fos-R_dOase_dom"/>
</dbReference>
<proteinExistence type="predicted"/>
<dbReference type="InterPro" id="IPR051785">
    <property type="entry name" value="MMCE/EMCE_epimerase"/>
</dbReference>
<organism evidence="3 4">
    <name type="scientific">Phyllobacterium sophorae</name>
    <dbReference type="NCBI Taxonomy" id="1520277"/>
    <lineage>
        <taxon>Bacteria</taxon>
        <taxon>Pseudomonadati</taxon>
        <taxon>Pseudomonadota</taxon>
        <taxon>Alphaproteobacteria</taxon>
        <taxon>Hyphomicrobiales</taxon>
        <taxon>Phyllobacteriaceae</taxon>
        <taxon>Phyllobacterium</taxon>
    </lineage>
</organism>
<dbReference type="InterPro" id="IPR037523">
    <property type="entry name" value="VOC_core"/>
</dbReference>
<dbReference type="Gene3D" id="3.10.180.10">
    <property type="entry name" value="2,3-Dihydroxybiphenyl 1,2-Dioxygenase, domain 1"/>
    <property type="match status" value="1"/>
</dbReference>
<dbReference type="PANTHER" id="PTHR43048:SF3">
    <property type="entry name" value="METHYLMALONYL-COA EPIMERASE, MITOCHONDRIAL"/>
    <property type="match status" value="1"/>
</dbReference>
<accession>A0A2P7B6K6</accession>
<dbReference type="RefSeq" id="WP_106665770.1">
    <property type="nucleotide sequence ID" value="NZ_PGGM01000010.1"/>
</dbReference>
<dbReference type="OrthoDB" id="9798201at2"/>
<keyword evidence="4" id="KW-1185">Reference proteome</keyword>
<dbReference type="Proteomes" id="UP000241764">
    <property type="component" value="Unassembled WGS sequence"/>
</dbReference>
<dbReference type="InterPro" id="IPR018146">
    <property type="entry name" value="Glyoxalase_1_CS"/>
</dbReference>
<protein>
    <submittedName>
        <fullName evidence="3">VOC family protein</fullName>
    </submittedName>
</protein>
<dbReference type="GO" id="GO:0004462">
    <property type="term" value="F:lactoylglutathione lyase activity"/>
    <property type="evidence" value="ECO:0007669"/>
    <property type="project" value="InterPro"/>
</dbReference>
<comment type="caution">
    <text evidence="3">The sequence shown here is derived from an EMBL/GenBank/DDBJ whole genome shotgun (WGS) entry which is preliminary data.</text>
</comment>
<evidence type="ECO:0000313" key="4">
    <source>
        <dbReference type="Proteomes" id="UP000241764"/>
    </source>
</evidence>
<dbReference type="GO" id="GO:0046872">
    <property type="term" value="F:metal ion binding"/>
    <property type="evidence" value="ECO:0007669"/>
    <property type="project" value="UniProtKB-KW"/>
</dbReference>
<dbReference type="EMBL" id="PGGM01000010">
    <property type="protein sequence ID" value="PSH62102.1"/>
    <property type="molecule type" value="Genomic_DNA"/>
</dbReference>
<evidence type="ECO:0000256" key="1">
    <source>
        <dbReference type="ARBA" id="ARBA00022723"/>
    </source>
</evidence>
<gene>
    <name evidence="3" type="ORF">CU103_19835</name>
</gene>
<dbReference type="AlphaFoldDB" id="A0A2P7B6K6"/>
<evidence type="ECO:0000313" key="3">
    <source>
        <dbReference type="EMBL" id="PSH62102.1"/>
    </source>
</evidence>
<dbReference type="Pfam" id="PF00903">
    <property type="entry name" value="Glyoxalase"/>
    <property type="match status" value="1"/>
</dbReference>
<keyword evidence="1" id="KW-0479">Metal-binding</keyword>
<dbReference type="GO" id="GO:0046491">
    <property type="term" value="P:L-methylmalonyl-CoA metabolic process"/>
    <property type="evidence" value="ECO:0007669"/>
    <property type="project" value="TreeGrafter"/>
</dbReference>
<reference evidence="4" key="1">
    <citation type="submission" date="2017-11" db="EMBL/GenBank/DDBJ databases">
        <authorList>
            <person name="Kuznetsova I."/>
            <person name="Sazanova A."/>
            <person name="Chirak E."/>
            <person name="Safronova V."/>
            <person name="Willems A."/>
        </authorList>
    </citation>
    <scope>NUCLEOTIDE SEQUENCE [LARGE SCALE GENOMIC DNA]</scope>
    <source>
        <strain evidence="4">CCBAU 03422</strain>
    </source>
</reference>
<dbReference type="SUPFAM" id="SSF54593">
    <property type="entry name" value="Glyoxalase/Bleomycin resistance protein/Dihydroxybiphenyl dioxygenase"/>
    <property type="match status" value="1"/>
</dbReference>
<dbReference type="PROSITE" id="PS00934">
    <property type="entry name" value="GLYOXALASE_I_1"/>
    <property type="match status" value="1"/>
</dbReference>
<sequence>MQVRISRLGHIGLTVRDIDRTIEFYTRYLGMRLTEKFEYPEEKVGHGVAVAAGAFIRCDVTHHELSIFKMRKDILPDDAPDAPRFGFGLHHIAFELSAPDDLLSLYKQMRAAGVEIVNCRKGGPGNQPRFYARDPDGNLLEFYWGIDKIGWHGTPRPYDPIEEIDLLSFDFDAYLEKREQDTLAVQGKIEAGSQAS</sequence>
<name>A0A2P7B6K6_9HYPH</name>
<dbReference type="PROSITE" id="PS51819">
    <property type="entry name" value="VOC"/>
    <property type="match status" value="1"/>
</dbReference>
<dbReference type="InterPro" id="IPR029068">
    <property type="entry name" value="Glyas_Bleomycin-R_OHBP_Dase"/>
</dbReference>
<feature type="domain" description="VOC" evidence="2">
    <location>
        <begin position="7"/>
        <end position="145"/>
    </location>
</feature>
<dbReference type="PANTHER" id="PTHR43048">
    <property type="entry name" value="METHYLMALONYL-COA EPIMERASE"/>
    <property type="match status" value="1"/>
</dbReference>
<evidence type="ECO:0000259" key="2">
    <source>
        <dbReference type="PROSITE" id="PS51819"/>
    </source>
</evidence>